<organism evidence="3">
    <name type="scientific">Kribbella sp. HUAS MG21</name>
    <dbReference type="NCBI Taxonomy" id="3160966"/>
    <lineage>
        <taxon>Bacteria</taxon>
        <taxon>Bacillati</taxon>
        <taxon>Actinomycetota</taxon>
        <taxon>Actinomycetes</taxon>
        <taxon>Propionibacteriales</taxon>
        <taxon>Kribbellaceae</taxon>
        <taxon>Kribbella</taxon>
    </lineage>
</organism>
<accession>A0AAU7TCG7</accession>
<reference evidence="3" key="1">
    <citation type="submission" date="2024-06" db="EMBL/GenBank/DDBJ databases">
        <title>Kribbella sp. strain HUAS MG21 genome sequences.</title>
        <authorList>
            <person name="Mo P."/>
        </authorList>
    </citation>
    <scope>NUCLEOTIDE SEQUENCE</scope>
    <source>
        <strain evidence="3">HUAS MG21</strain>
    </source>
</reference>
<proteinExistence type="predicted"/>
<feature type="compositionally biased region" description="Low complexity" evidence="1">
    <location>
        <begin position="45"/>
        <end position="86"/>
    </location>
</feature>
<dbReference type="Pfam" id="PF10517">
    <property type="entry name" value="DM13"/>
    <property type="match status" value="1"/>
</dbReference>
<dbReference type="RefSeq" id="WP_350277044.1">
    <property type="nucleotide sequence ID" value="NZ_CP158165.1"/>
</dbReference>
<dbReference type="EMBL" id="CP158165">
    <property type="protein sequence ID" value="XBV24220.1"/>
    <property type="molecule type" value="Genomic_DNA"/>
</dbReference>
<evidence type="ECO:0000259" key="2">
    <source>
        <dbReference type="PROSITE" id="PS51549"/>
    </source>
</evidence>
<dbReference type="PROSITE" id="PS51549">
    <property type="entry name" value="DM13"/>
    <property type="match status" value="1"/>
</dbReference>
<feature type="domain" description="DM13" evidence="2">
    <location>
        <begin position="88"/>
        <end position="203"/>
    </location>
</feature>
<feature type="region of interest" description="Disordered" evidence="1">
    <location>
        <begin position="42"/>
        <end position="86"/>
    </location>
</feature>
<protein>
    <submittedName>
        <fullName evidence="3">DM13 domain-containing protein</fullName>
    </submittedName>
</protein>
<name>A0AAU7TCG7_9ACTN</name>
<gene>
    <name evidence="3" type="ORF">ABN611_37400</name>
</gene>
<dbReference type="AlphaFoldDB" id="A0AAU7TCG7"/>
<evidence type="ECO:0000313" key="3">
    <source>
        <dbReference type="EMBL" id="XBV24220.1"/>
    </source>
</evidence>
<sequence>MRKRTAGIAAAAVAVVVAAVALPLFQPWRLFTDKVVDEALPGTAPISTTSSSTTPPTISVERPTAPAARTTPTTTPTTTATATPKATGPKVLLSGTLITHEHTTSGKVAVLALPDGSRILRIENLDTSDGPDLKVWLTDAKVVAGKAGWHVFDDGSYHNLGDLKGNHGNQNYKIPDSVKLENFRSVSIWCDRFNVSFGAATLA</sequence>
<dbReference type="InterPro" id="IPR019545">
    <property type="entry name" value="DM13_domain"/>
</dbReference>
<evidence type="ECO:0000256" key="1">
    <source>
        <dbReference type="SAM" id="MobiDB-lite"/>
    </source>
</evidence>